<dbReference type="Proteomes" id="UP001454036">
    <property type="component" value="Unassembled WGS sequence"/>
</dbReference>
<evidence type="ECO:0000256" key="1">
    <source>
        <dbReference type="SAM" id="MobiDB-lite"/>
    </source>
</evidence>
<dbReference type="AlphaFoldDB" id="A0AAV3Q8E9"/>
<comment type="caution">
    <text evidence="2">The sequence shown here is derived from an EMBL/GenBank/DDBJ whole genome shotgun (WGS) entry which is preliminary data.</text>
</comment>
<organism evidence="2 3">
    <name type="scientific">Lithospermum erythrorhizon</name>
    <name type="common">Purple gromwell</name>
    <name type="synonym">Lithospermum officinale var. erythrorhizon</name>
    <dbReference type="NCBI Taxonomy" id="34254"/>
    <lineage>
        <taxon>Eukaryota</taxon>
        <taxon>Viridiplantae</taxon>
        <taxon>Streptophyta</taxon>
        <taxon>Embryophyta</taxon>
        <taxon>Tracheophyta</taxon>
        <taxon>Spermatophyta</taxon>
        <taxon>Magnoliopsida</taxon>
        <taxon>eudicotyledons</taxon>
        <taxon>Gunneridae</taxon>
        <taxon>Pentapetalae</taxon>
        <taxon>asterids</taxon>
        <taxon>lamiids</taxon>
        <taxon>Boraginales</taxon>
        <taxon>Boraginaceae</taxon>
        <taxon>Boraginoideae</taxon>
        <taxon>Lithospermeae</taxon>
        <taxon>Lithospermum</taxon>
    </lineage>
</organism>
<evidence type="ECO:0000313" key="2">
    <source>
        <dbReference type="EMBL" id="GAA0160339.1"/>
    </source>
</evidence>
<accession>A0AAV3Q8E9</accession>
<feature type="compositionally biased region" description="Acidic residues" evidence="1">
    <location>
        <begin position="57"/>
        <end position="76"/>
    </location>
</feature>
<gene>
    <name evidence="2" type="ORF">LIER_16918</name>
</gene>
<keyword evidence="3" id="KW-1185">Reference proteome</keyword>
<proteinExistence type="predicted"/>
<sequence>MLGTSKVSSQPQLNEIIRVNVPIHKLNEILKAINGSNVNNDKSLINIWVERTHFEREEDMDEDDSVRDGFDEEGLP</sequence>
<protein>
    <submittedName>
        <fullName evidence="2">Uncharacterized protein</fullName>
    </submittedName>
</protein>
<feature type="region of interest" description="Disordered" evidence="1">
    <location>
        <begin position="56"/>
        <end position="76"/>
    </location>
</feature>
<name>A0AAV3Q8E9_LITER</name>
<dbReference type="EMBL" id="BAABME010003853">
    <property type="protein sequence ID" value="GAA0160339.1"/>
    <property type="molecule type" value="Genomic_DNA"/>
</dbReference>
<evidence type="ECO:0000313" key="3">
    <source>
        <dbReference type="Proteomes" id="UP001454036"/>
    </source>
</evidence>
<reference evidence="2 3" key="1">
    <citation type="submission" date="2024-01" db="EMBL/GenBank/DDBJ databases">
        <title>The complete chloroplast genome sequence of Lithospermum erythrorhizon: insights into the phylogenetic relationship among Boraginaceae species and the maternal lineages of purple gromwells.</title>
        <authorList>
            <person name="Okada T."/>
            <person name="Watanabe K."/>
        </authorList>
    </citation>
    <scope>NUCLEOTIDE SEQUENCE [LARGE SCALE GENOMIC DNA]</scope>
</reference>